<evidence type="ECO:0000313" key="2">
    <source>
        <dbReference type="Proteomes" id="UP000176864"/>
    </source>
</evidence>
<dbReference type="Proteomes" id="UP000176864">
    <property type="component" value="Unassembled WGS sequence"/>
</dbReference>
<proteinExistence type="predicted"/>
<reference evidence="1 2" key="1">
    <citation type="journal article" date="2016" name="Nat. Commun.">
        <title>Thousands of microbial genomes shed light on interconnected biogeochemical processes in an aquifer system.</title>
        <authorList>
            <person name="Anantharaman K."/>
            <person name="Brown C.T."/>
            <person name="Hug L.A."/>
            <person name="Sharon I."/>
            <person name="Castelle C.J."/>
            <person name="Probst A.J."/>
            <person name="Thomas B.C."/>
            <person name="Singh A."/>
            <person name="Wilkins M.J."/>
            <person name="Karaoz U."/>
            <person name="Brodie E.L."/>
            <person name="Williams K.H."/>
            <person name="Hubbard S.S."/>
            <person name="Banfield J.F."/>
        </authorList>
    </citation>
    <scope>NUCLEOTIDE SEQUENCE [LARGE SCALE GENOMIC DNA]</scope>
</reference>
<dbReference type="EMBL" id="MFEK01000007">
    <property type="protein sequence ID" value="OGE79086.1"/>
    <property type="molecule type" value="Genomic_DNA"/>
</dbReference>
<protein>
    <submittedName>
        <fullName evidence="1">Uncharacterized protein</fullName>
    </submittedName>
</protein>
<comment type="caution">
    <text evidence="1">The sequence shown here is derived from an EMBL/GenBank/DDBJ whole genome shotgun (WGS) entry which is preliminary data.</text>
</comment>
<gene>
    <name evidence="1" type="ORF">A2751_05575</name>
</gene>
<evidence type="ECO:0000313" key="1">
    <source>
        <dbReference type="EMBL" id="OGE79086.1"/>
    </source>
</evidence>
<sequence>MKKVILIVVFVIAGLIAVYFLPKITKPPENKFERQILSSESYPEAVLEIAGQINDLSPTPPTAETWIVRELEFVKGDPHAYVIYHDTHNVFRILIETGKGRYRTVAAFEPVDSGWKLAGGKDLAKGKETVRIMTNNQ</sequence>
<accession>A0A1F5NN17</accession>
<dbReference type="AlphaFoldDB" id="A0A1F5NN17"/>
<organism evidence="1 2">
    <name type="scientific">Candidatus Doudnabacteria bacterium RIFCSPHIGHO2_01_FULL_46_14</name>
    <dbReference type="NCBI Taxonomy" id="1817824"/>
    <lineage>
        <taxon>Bacteria</taxon>
        <taxon>Candidatus Doudnaibacteriota</taxon>
    </lineage>
</organism>
<name>A0A1F5NN17_9BACT</name>